<dbReference type="GO" id="GO:0016787">
    <property type="term" value="F:hydrolase activity"/>
    <property type="evidence" value="ECO:0007669"/>
    <property type="project" value="UniProtKB-KW"/>
</dbReference>
<evidence type="ECO:0000256" key="3">
    <source>
        <dbReference type="PROSITE-ProRule" id="PRU10038"/>
    </source>
</evidence>
<keyword evidence="4" id="KW-1133">Transmembrane helix</keyword>
<dbReference type="SUPFAM" id="SSF53474">
    <property type="entry name" value="alpha/beta-Hydrolases"/>
    <property type="match status" value="1"/>
</dbReference>
<dbReference type="AlphaFoldDB" id="A0A4T0W8B6"/>
<evidence type="ECO:0000313" key="6">
    <source>
        <dbReference type="EMBL" id="TID01600.1"/>
    </source>
</evidence>
<proteinExistence type="inferred from homology"/>
<dbReference type="Pfam" id="PF07859">
    <property type="entry name" value="Abhydrolase_3"/>
    <property type="match status" value="1"/>
</dbReference>
<protein>
    <submittedName>
        <fullName evidence="6">Acetyl-hydrolase</fullName>
    </submittedName>
</protein>
<dbReference type="InterPro" id="IPR013094">
    <property type="entry name" value="AB_hydrolase_3"/>
</dbReference>
<evidence type="ECO:0000256" key="4">
    <source>
        <dbReference type="SAM" id="Phobius"/>
    </source>
</evidence>
<dbReference type="Gene3D" id="3.40.50.1820">
    <property type="entry name" value="alpha/beta hydrolase"/>
    <property type="match status" value="1"/>
</dbReference>
<keyword evidence="4" id="KW-0472">Membrane</keyword>
<comment type="similarity">
    <text evidence="1">Belongs to the 'GDXG' lipolytic enzyme family.</text>
</comment>
<evidence type="ECO:0000313" key="7">
    <source>
        <dbReference type="Proteomes" id="UP000305883"/>
    </source>
</evidence>
<sequence length="376" mass="41842">MSSKWSRQPLRLIYILLIAPPTFVASLLRNVFFSIVPRTRPNPRWSFRQSFMVQLVKTVINVQSTIRLSRPLSLLPKTEGDRFVVVTPADKRRFHGPCDDEVVKPGLVGNTWTPAPVTTQGQDHPEDLLVVLHLHGGAYVVGAGRDADMGFGVRTMLRNMPCTHVCSPQYRLSHDASGRFPAALQDAISSYAYLLHDLNIPASRIVLSGDSAGGNIVLALLRYIAKWGTEADLPWPRSALLWSPWVDVAGSQDSVGVQKRRNYSTDLLPSSFIKWGAEALTSHGPVSAKSPWISPMTGNFRSEAPIWVQTCTHELLFDENLQLVKWLREAGNDVEQYIVEDAPHDPILLGDLAGFEEEAVGCAKDAARFLERTERR</sequence>
<keyword evidence="4" id="KW-0812">Transmembrane</keyword>
<name>A0A4T0W8B6_9PEZI</name>
<dbReference type="PANTHER" id="PTHR48081">
    <property type="entry name" value="AB HYDROLASE SUPERFAMILY PROTEIN C4A8.06C"/>
    <property type="match status" value="1"/>
</dbReference>
<dbReference type="PROSITE" id="PS01174">
    <property type="entry name" value="LIPASE_GDXG_SER"/>
    <property type="match status" value="1"/>
</dbReference>
<gene>
    <name evidence="6" type="ORF">CH35J_004616</name>
</gene>
<feature type="transmembrane region" description="Helical" evidence="4">
    <location>
        <begin position="12"/>
        <end position="32"/>
    </location>
</feature>
<evidence type="ECO:0000256" key="1">
    <source>
        <dbReference type="ARBA" id="ARBA00010515"/>
    </source>
</evidence>
<evidence type="ECO:0000256" key="2">
    <source>
        <dbReference type="ARBA" id="ARBA00022801"/>
    </source>
</evidence>
<comment type="caution">
    <text evidence="6">The sequence shown here is derived from an EMBL/GenBank/DDBJ whole genome shotgun (WGS) entry which is preliminary data.</text>
</comment>
<accession>A0A4T0W8B6</accession>
<dbReference type="Proteomes" id="UP000305883">
    <property type="component" value="Unassembled WGS sequence"/>
</dbReference>
<dbReference type="PANTHER" id="PTHR48081:SF17">
    <property type="entry name" value="ALPHA_BETA HYDROLASE FOLD-3 DOMAIN-CONTAINING PROTEIN"/>
    <property type="match status" value="1"/>
</dbReference>
<dbReference type="InterPro" id="IPR033140">
    <property type="entry name" value="Lipase_GDXG_put_SER_AS"/>
</dbReference>
<organism evidence="6 7">
    <name type="scientific">Colletotrichum higginsianum</name>
    <dbReference type="NCBI Taxonomy" id="80884"/>
    <lineage>
        <taxon>Eukaryota</taxon>
        <taxon>Fungi</taxon>
        <taxon>Dikarya</taxon>
        <taxon>Ascomycota</taxon>
        <taxon>Pezizomycotina</taxon>
        <taxon>Sordariomycetes</taxon>
        <taxon>Hypocreomycetidae</taxon>
        <taxon>Glomerellales</taxon>
        <taxon>Glomerellaceae</taxon>
        <taxon>Colletotrichum</taxon>
        <taxon>Colletotrichum destructivum species complex</taxon>
    </lineage>
</organism>
<evidence type="ECO:0000259" key="5">
    <source>
        <dbReference type="Pfam" id="PF07859"/>
    </source>
</evidence>
<dbReference type="InterPro" id="IPR050300">
    <property type="entry name" value="GDXG_lipolytic_enzyme"/>
</dbReference>
<dbReference type="InterPro" id="IPR029058">
    <property type="entry name" value="AB_hydrolase_fold"/>
</dbReference>
<reference evidence="6 7" key="1">
    <citation type="journal article" date="2019" name="Genome Biol. Evol.">
        <title>Genomic Plasticity Mediated by Transposable Elements in the Plant Pathogenic Fungus Colletotrichum higginsianum.</title>
        <authorList>
            <person name="Tsushima A."/>
            <person name="Gan P."/>
            <person name="Kumakura N."/>
            <person name="Narusaka M."/>
            <person name="Takano Y."/>
            <person name="Narusaka Y."/>
            <person name="Shirasu K."/>
        </authorList>
    </citation>
    <scope>NUCLEOTIDE SEQUENCE [LARGE SCALE GENOMIC DNA]</scope>
    <source>
        <strain evidence="6 7">MAFF305635-RFP</strain>
    </source>
</reference>
<dbReference type="OrthoDB" id="2152029at2759"/>
<dbReference type="EMBL" id="MWPZ01000003">
    <property type="protein sequence ID" value="TID01600.1"/>
    <property type="molecule type" value="Genomic_DNA"/>
</dbReference>
<keyword evidence="2 6" id="KW-0378">Hydrolase</keyword>
<feature type="active site" evidence="3">
    <location>
        <position position="211"/>
    </location>
</feature>
<feature type="domain" description="Alpha/beta hydrolase fold-3" evidence="5">
    <location>
        <begin position="131"/>
        <end position="345"/>
    </location>
</feature>